<organism evidence="5 6">
    <name type="scientific">Cuscuta europaea</name>
    <name type="common">European dodder</name>
    <dbReference type="NCBI Taxonomy" id="41803"/>
    <lineage>
        <taxon>Eukaryota</taxon>
        <taxon>Viridiplantae</taxon>
        <taxon>Streptophyta</taxon>
        <taxon>Embryophyta</taxon>
        <taxon>Tracheophyta</taxon>
        <taxon>Spermatophyta</taxon>
        <taxon>Magnoliopsida</taxon>
        <taxon>eudicotyledons</taxon>
        <taxon>Gunneridae</taxon>
        <taxon>Pentapetalae</taxon>
        <taxon>asterids</taxon>
        <taxon>lamiids</taxon>
        <taxon>Solanales</taxon>
        <taxon>Convolvulaceae</taxon>
        <taxon>Cuscuteae</taxon>
        <taxon>Cuscuta</taxon>
        <taxon>Cuscuta subgen. Cuscuta</taxon>
    </lineage>
</organism>
<feature type="compositionally biased region" description="Acidic residues" evidence="3">
    <location>
        <begin position="97"/>
        <end position="110"/>
    </location>
</feature>
<sequence length="303" mass="33244">MLISSPLVATTSTTTASAYANSSSLSSALPLYTHLPLRNHRFSLATAFRFLFKSKPIEVPKLNTHFSVLRGVPRSPTFRASADAITAIQEDSHLVEVEEEEEEEEGEYEGAESQPDDAGKLFVGNLPFTVTSSQLSEIFSEAGHVRNVEVIYDRVTLRSRGFAFVTMGSVEEANEAIRMFNLSQIGGRTVKVNFPEVPIGGEREVIAPRVRSSNAETTDSQFKIYAANLNWRLTSHGLREAFADQPGMLNANVVYDLDSGKSQGYGFISFASAEELEAALKAMDGVEVEGRPLRLQVAKGKRF</sequence>
<dbReference type="AlphaFoldDB" id="A0A9P1E582"/>
<accession>A0A9P1E582</accession>
<dbReference type="InterPro" id="IPR035979">
    <property type="entry name" value="RBD_domain_sf"/>
</dbReference>
<dbReference type="GO" id="GO:1901259">
    <property type="term" value="P:chloroplast rRNA processing"/>
    <property type="evidence" value="ECO:0007669"/>
    <property type="project" value="TreeGrafter"/>
</dbReference>
<feature type="domain" description="RRM" evidence="4">
    <location>
        <begin position="119"/>
        <end position="197"/>
    </location>
</feature>
<evidence type="ECO:0000259" key="4">
    <source>
        <dbReference type="PROSITE" id="PS50102"/>
    </source>
</evidence>
<dbReference type="EMBL" id="CAMAPE010000011">
    <property type="protein sequence ID" value="CAH9079899.1"/>
    <property type="molecule type" value="Genomic_DNA"/>
</dbReference>
<dbReference type="InterPro" id="IPR012677">
    <property type="entry name" value="Nucleotide-bd_a/b_plait_sf"/>
</dbReference>
<dbReference type="InterPro" id="IPR000504">
    <property type="entry name" value="RRM_dom"/>
</dbReference>
<evidence type="ECO:0000313" key="5">
    <source>
        <dbReference type="EMBL" id="CAH9079899.1"/>
    </source>
</evidence>
<evidence type="ECO:0000256" key="1">
    <source>
        <dbReference type="ARBA" id="ARBA00022884"/>
    </source>
</evidence>
<dbReference type="PANTHER" id="PTHR48025:SF11">
    <property type="entry name" value="RNA-BINDING PROTEIN CP33, CHLOROPLASTIC"/>
    <property type="match status" value="1"/>
</dbReference>
<keyword evidence="1 2" id="KW-0694">RNA-binding</keyword>
<dbReference type="GO" id="GO:0003729">
    <property type="term" value="F:mRNA binding"/>
    <property type="evidence" value="ECO:0007669"/>
    <property type="project" value="TreeGrafter"/>
</dbReference>
<gene>
    <name evidence="5" type="ORF">CEURO_LOCUS7304</name>
</gene>
<evidence type="ECO:0000313" key="6">
    <source>
        <dbReference type="Proteomes" id="UP001152484"/>
    </source>
</evidence>
<dbReference type="SUPFAM" id="SSF54928">
    <property type="entry name" value="RNA-binding domain, RBD"/>
    <property type="match status" value="1"/>
</dbReference>
<dbReference type="GO" id="GO:0009535">
    <property type="term" value="C:chloroplast thylakoid membrane"/>
    <property type="evidence" value="ECO:0007669"/>
    <property type="project" value="TreeGrafter"/>
</dbReference>
<dbReference type="OrthoDB" id="439808at2759"/>
<evidence type="ECO:0000256" key="2">
    <source>
        <dbReference type="PROSITE-ProRule" id="PRU00176"/>
    </source>
</evidence>
<comment type="caution">
    <text evidence="5">The sequence shown here is derived from an EMBL/GenBank/DDBJ whole genome shotgun (WGS) entry which is preliminary data.</text>
</comment>
<dbReference type="SMART" id="SM00360">
    <property type="entry name" value="RRM"/>
    <property type="match status" value="2"/>
</dbReference>
<dbReference type="Gene3D" id="3.30.70.330">
    <property type="match status" value="2"/>
</dbReference>
<dbReference type="PROSITE" id="PS50102">
    <property type="entry name" value="RRM"/>
    <property type="match status" value="2"/>
</dbReference>
<keyword evidence="6" id="KW-1185">Reference proteome</keyword>
<protein>
    <recommendedName>
        <fullName evidence="4">RRM domain-containing protein</fullName>
    </recommendedName>
</protein>
<dbReference type="Pfam" id="PF00076">
    <property type="entry name" value="RRM_1"/>
    <property type="match status" value="2"/>
</dbReference>
<feature type="region of interest" description="Disordered" evidence="3">
    <location>
        <begin position="93"/>
        <end position="117"/>
    </location>
</feature>
<evidence type="ECO:0000256" key="3">
    <source>
        <dbReference type="SAM" id="MobiDB-lite"/>
    </source>
</evidence>
<name>A0A9P1E582_CUSEU</name>
<feature type="domain" description="RRM" evidence="4">
    <location>
        <begin position="222"/>
        <end position="300"/>
    </location>
</feature>
<reference evidence="5" key="1">
    <citation type="submission" date="2022-07" db="EMBL/GenBank/DDBJ databases">
        <authorList>
            <person name="Macas J."/>
            <person name="Novak P."/>
            <person name="Neumann P."/>
        </authorList>
    </citation>
    <scope>NUCLEOTIDE SEQUENCE</scope>
</reference>
<dbReference type="PANTHER" id="PTHR48025">
    <property type="entry name" value="OS02G0815200 PROTEIN"/>
    <property type="match status" value="1"/>
</dbReference>
<dbReference type="Proteomes" id="UP001152484">
    <property type="component" value="Unassembled WGS sequence"/>
</dbReference>
<dbReference type="InterPro" id="IPR050502">
    <property type="entry name" value="Euk_RNA-bind_prot"/>
</dbReference>
<proteinExistence type="predicted"/>